<accession>A0ABU9EBV8</accession>
<evidence type="ECO:0000313" key="1">
    <source>
        <dbReference type="EMBL" id="MEK9501445.1"/>
    </source>
</evidence>
<keyword evidence="2" id="KW-1185">Reference proteome</keyword>
<evidence type="ECO:0000313" key="2">
    <source>
        <dbReference type="Proteomes" id="UP001484239"/>
    </source>
</evidence>
<gene>
    <name evidence="1" type="ORF">WI372_10695</name>
</gene>
<organism evidence="1 2">
    <name type="scientific">Gaopeijia maritima</name>
    <dbReference type="NCBI Taxonomy" id="3119007"/>
    <lineage>
        <taxon>Bacteria</taxon>
        <taxon>Pseudomonadati</taxon>
        <taxon>Gemmatimonadota</taxon>
        <taxon>Longimicrobiia</taxon>
        <taxon>Gaopeijiales</taxon>
        <taxon>Gaopeijiaceae</taxon>
        <taxon>Gaopeijia</taxon>
    </lineage>
</organism>
<proteinExistence type="predicted"/>
<reference evidence="1 2" key="1">
    <citation type="submission" date="2024-02" db="EMBL/GenBank/DDBJ databases">
        <title>A novel Gemmatimonadota bacterium.</title>
        <authorList>
            <person name="Du Z.-J."/>
            <person name="Ye Y.-Q."/>
        </authorList>
    </citation>
    <scope>NUCLEOTIDE SEQUENCE [LARGE SCALE GENOMIC DNA]</scope>
    <source>
        <strain evidence="1 2">DH-20</strain>
    </source>
</reference>
<dbReference type="Proteomes" id="UP001484239">
    <property type="component" value="Unassembled WGS sequence"/>
</dbReference>
<name>A0ABU9EBV8_9BACT</name>
<sequence>MPSGWHTQDPASSEGLPLKKGAKALLEAYYRGGHLPSPMGGFLDPLRVRTESDGSGTVLFECSASSLRYELRVPKASRDEKAAVKAAQEADEPVVCPRCEPARRLRRAGTHLVCPRCGVRYGKPS</sequence>
<comment type="caution">
    <text evidence="1">The sequence shown here is derived from an EMBL/GenBank/DDBJ whole genome shotgun (WGS) entry which is preliminary data.</text>
</comment>
<dbReference type="EMBL" id="JBBHLI010000005">
    <property type="protein sequence ID" value="MEK9501445.1"/>
    <property type="molecule type" value="Genomic_DNA"/>
</dbReference>
<protein>
    <submittedName>
        <fullName evidence="1">Uncharacterized protein</fullName>
    </submittedName>
</protein>
<dbReference type="RefSeq" id="WP_405275724.1">
    <property type="nucleotide sequence ID" value="NZ_JBBHLI010000005.1"/>
</dbReference>